<accession>K1QED9</accession>
<gene>
    <name evidence="2" type="ORF">CGI_10001161</name>
</gene>
<feature type="region of interest" description="Disordered" evidence="1">
    <location>
        <begin position="15"/>
        <end position="74"/>
    </location>
</feature>
<evidence type="ECO:0000313" key="2">
    <source>
        <dbReference type="EMBL" id="EKC32298.1"/>
    </source>
</evidence>
<sequence>MEKESHQLEQLIQLHYSKQLKGDRSKEEEKVPTSKETNTLNTKLQKRETAQSRTEKQKKSASNTVVNKKKEDQAQEDLVEKLKSEILQLRRENFKLRRNSSFKNHKIQKIQRENSVLEQKMKILEDLNNQLQAQMLKIQSNVETCSETFTTSQEMANKDTADLRHYLDELELRVINLEMGKNIATLEEIMKQNSSLMTQLWKLDPYTHNNLEKFNFYRAFGENIIHQRHYHNRTGATFNEFMIGELVQEHTDFPKI</sequence>
<feature type="compositionally biased region" description="Basic and acidic residues" evidence="1">
    <location>
        <begin position="45"/>
        <end position="58"/>
    </location>
</feature>
<organism evidence="2">
    <name type="scientific">Magallana gigas</name>
    <name type="common">Pacific oyster</name>
    <name type="synonym">Crassostrea gigas</name>
    <dbReference type="NCBI Taxonomy" id="29159"/>
    <lineage>
        <taxon>Eukaryota</taxon>
        <taxon>Metazoa</taxon>
        <taxon>Spiralia</taxon>
        <taxon>Lophotrochozoa</taxon>
        <taxon>Mollusca</taxon>
        <taxon>Bivalvia</taxon>
        <taxon>Autobranchia</taxon>
        <taxon>Pteriomorphia</taxon>
        <taxon>Ostreida</taxon>
        <taxon>Ostreoidea</taxon>
        <taxon>Ostreidae</taxon>
        <taxon>Magallana</taxon>
    </lineage>
</organism>
<dbReference type="HOGENOM" id="CLU_1112236_0_0_1"/>
<protein>
    <submittedName>
        <fullName evidence="2">Uncharacterized protein</fullName>
    </submittedName>
</protein>
<dbReference type="InParanoid" id="K1QED9"/>
<proteinExistence type="predicted"/>
<dbReference type="AlphaFoldDB" id="K1QED9"/>
<reference evidence="2" key="1">
    <citation type="journal article" date="2012" name="Nature">
        <title>The oyster genome reveals stress adaptation and complexity of shell formation.</title>
        <authorList>
            <person name="Zhang G."/>
            <person name="Fang X."/>
            <person name="Guo X."/>
            <person name="Li L."/>
            <person name="Luo R."/>
            <person name="Xu F."/>
            <person name="Yang P."/>
            <person name="Zhang L."/>
            <person name="Wang X."/>
            <person name="Qi H."/>
            <person name="Xiong Z."/>
            <person name="Que H."/>
            <person name="Xie Y."/>
            <person name="Holland P.W."/>
            <person name="Paps J."/>
            <person name="Zhu Y."/>
            <person name="Wu F."/>
            <person name="Chen Y."/>
            <person name="Wang J."/>
            <person name="Peng C."/>
            <person name="Meng J."/>
            <person name="Yang L."/>
            <person name="Liu J."/>
            <person name="Wen B."/>
            <person name="Zhang N."/>
            <person name="Huang Z."/>
            <person name="Zhu Q."/>
            <person name="Feng Y."/>
            <person name="Mount A."/>
            <person name="Hedgecock D."/>
            <person name="Xu Z."/>
            <person name="Liu Y."/>
            <person name="Domazet-Loso T."/>
            <person name="Du Y."/>
            <person name="Sun X."/>
            <person name="Zhang S."/>
            <person name="Liu B."/>
            <person name="Cheng P."/>
            <person name="Jiang X."/>
            <person name="Li J."/>
            <person name="Fan D."/>
            <person name="Wang W."/>
            <person name="Fu W."/>
            <person name="Wang T."/>
            <person name="Wang B."/>
            <person name="Zhang J."/>
            <person name="Peng Z."/>
            <person name="Li Y."/>
            <person name="Li N."/>
            <person name="Wang J."/>
            <person name="Chen M."/>
            <person name="He Y."/>
            <person name="Tan F."/>
            <person name="Song X."/>
            <person name="Zheng Q."/>
            <person name="Huang R."/>
            <person name="Yang H."/>
            <person name="Du X."/>
            <person name="Chen L."/>
            <person name="Yang M."/>
            <person name="Gaffney P.M."/>
            <person name="Wang S."/>
            <person name="Luo L."/>
            <person name="She Z."/>
            <person name="Ming Y."/>
            <person name="Huang W."/>
            <person name="Zhang S."/>
            <person name="Huang B."/>
            <person name="Zhang Y."/>
            <person name="Qu T."/>
            <person name="Ni P."/>
            <person name="Miao G."/>
            <person name="Wang J."/>
            <person name="Wang Q."/>
            <person name="Steinberg C.E."/>
            <person name="Wang H."/>
            <person name="Li N."/>
            <person name="Qian L."/>
            <person name="Zhang G."/>
            <person name="Li Y."/>
            <person name="Yang H."/>
            <person name="Liu X."/>
            <person name="Wang J."/>
            <person name="Yin Y."/>
            <person name="Wang J."/>
        </authorList>
    </citation>
    <scope>NUCLEOTIDE SEQUENCE [LARGE SCALE GENOMIC DNA]</scope>
    <source>
        <strain evidence="2">05x7-T-G4-1.051#20</strain>
    </source>
</reference>
<evidence type="ECO:0000256" key="1">
    <source>
        <dbReference type="SAM" id="MobiDB-lite"/>
    </source>
</evidence>
<dbReference type="EMBL" id="JH817595">
    <property type="protein sequence ID" value="EKC32298.1"/>
    <property type="molecule type" value="Genomic_DNA"/>
</dbReference>
<name>K1QED9_MAGGI</name>
<feature type="compositionally biased region" description="Basic and acidic residues" evidence="1">
    <location>
        <begin position="20"/>
        <end position="33"/>
    </location>
</feature>
<feature type="compositionally biased region" description="Polar residues" evidence="1">
    <location>
        <begin position="34"/>
        <end position="43"/>
    </location>
</feature>